<reference evidence="4 5" key="1">
    <citation type="submission" date="2023-11" db="EMBL/GenBank/DDBJ databases">
        <title>Coraliomargarita sp. nov., isolated from marine algae.</title>
        <authorList>
            <person name="Lee J.K."/>
            <person name="Baek J.H."/>
            <person name="Kim J.M."/>
            <person name="Choi D.G."/>
            <person name="Jeon C.O."/>
        </authorList>
    </citation>
    <scope>NUCLEOTIDE SEQUENCE [LARGE SCALE GENOMIC DNA]</scope>
    <source>
        <strain evidence="4 5">J2-16</strain>
    </source>
</reference>
<dbReference type="InterPro" id="IPR001604">
    <property type="entry name" value="Endo_G_ENPP1-like_dom"/>
</dbReference>
<dbReference type="SMART" id="SM00892">
    <property type="entry name" value="Endonuclease_NS"/>
    <property type="match status" value="1"/>
</dbReference>
<feature type="region of interest" description="Disordered" evidence="1">
    <location>
        <begin position="1"/>
        <end position="27"/>
    </location>
</feature>
<feature type="domain" description="ENPP1-3/EXOG-like endonuclease/phosphodiesterase" evidence="2">
    <location>
        <begin position="132"/>
        <end position="324"/>
    </location>
</feature>
<dbReference type="SMART" id="SM00477">
    <property type="entry name" value="NUC"/>
    <property type="match status" value="1"/>
</dbReference>
<sequence length="338" mass="37213">MATKRAKKKTAKKRTARKAPRKRNAAPRTESHWLRNLLLALVLLAVILGGIYYFGSFDTRAKMEQWALGTLNIARTSGATPAPLAASLDTLYDRIPSSEGLLVEGGELGRSDDSVFLAGIPYSRQAIRALPQPSYTNLFSESRLQTACIALRLKDANQEEAQAEDRIQVDARVAQLTAHALTHGDWQAHPIAPAQALIRQHGARGAKDAQLATNHVPMTEAFATGVWAKVMREFTLRYPHRFGEVWLYLGPVYSSDSLKLASGILVPDAFYAIALDLTDAGGLRALALRIPSDAESKNLNDYLTSITQIEKRTGLQFLPELDFSIRDTLGNYVSPCVW</sequence>
<protein>
    <submittedName>
        <fullName evidence="4">DNA/RNA non-specific endonuclease</fullName>
    </submittedName>
</protein>
<evidence type="ECO:0000259" key="3">
    <source>
        <dbReference type="SMART" id="SM00892"/>
    </source>
</evidence>
<dbReference type="InterPro" id="IPR044925">
    <property type="entry name" value="His-Me_finger_sf"/>
</dbReference>
<organism evidence="4 5">
    <name type="scientific">Coraliomargarita algicola</name>
    <dbReference type="NCBI Taxonomy" id="3092156"/>
    <lineage>
        <taxon>Bacteria</taxon>
        <taxon>Pseudomonadati</taxon>
        <taxon>Verrucomicrobiota</taxon>
        <taxon>Opitutia</taxon>
        <taxon>Puniceicoccales</taxon>
        <taxon>Coraliomargaritaceae</taxon>
        <taxon>Coraliomargarita</taxon>
    </lineage>
</organism>
<evidence type="ECO:0000256" key="1">
    <source>
        <dbReference type="SAM" id="MobiDB-lite"/>
    </source>
</evidence>
<keyword evidence="4" id="KW-0540">Nuclease</keyword>
<evidence type="ECO:0000259" key="2">
    <source>
        <dbReference type="SMART" id="SM00477"/>
    </source>
</evidence>
<dbReference type="InterPro" id="IPR020821">
    <property type="entry name" value="ENPP1-3/EXOG-like_nuc-like"/>
</dbReference>
<evidence type="ECO:0000313" key="4">
    <source>
        <dbReference type="EMBL" id="WPJ94447.1"/>
    </source>
</evidence>
<dbReference type="Proteomes" id="UP001324993">
    <property type="component" value="Chromosome"/>
</dbReference>
<keyword evidence="4" id="KW-0255">Endonuclease</keyword>
<accession>A0ABZ0RHL9</accession>
<dbReference type="Pfam" id="PF01223">
    <property type="entry name" value="Endonuclease_NS"/>
    <property type="match status" value="1"/>
</dbReference>
<dbReference type="EMBL" id="CP138858">
    <property type="protein sequence ID" value="WPJ94447.1"/>
    <property type="molecule type" value="Genomic_DNA"/>
</dbReference>
<name>A0ABZ0RHL9_9BACT</name>
<evidence type="ECO:0000313" key="5">
    <source>
        <dbReference type="Proteomes" id="UP001324993"/>
    </source>
</evidence>
<gene>
    <name evidence="4" type="ORF">SH580_13495</name>
</gene>
<dbReference type="RefSeq" id="WP_319831376.1">
    <property type="nucleotide sequence ID" value="NZ_CP138858.1"/>
</dbReference>
<feature type="compositionally biased region" description="Basic residues" evidence="1">
    <location>
        <begin position="1"/>
        <end position="25"/>
    </location>
</feature>
<dbReference type="GO" id="GO:0004519">
    <property type="term" value="F:endonuclease activity"/>
    <property type="evidence" value="ECO:0007669"/>
    <property type="project" value="UniProtKB-KW"/>
</dbReference>
<feature type="domain" description="DNA/RNA non-specific endonuclease/pyrophosphatase/phosphodiesterase" evidence="3">
    <location>
        <begin position="131"/>
        <end position="324"/>
    </location>
</feature>
<dbReference type="InterPro" id="IPR044929">
    <property type="entry name" value="DNA/RNA_non-sp_Endonuclease_sf"/>
</dbReference>
<keyword evidence="5" id="KW-1185">Reference proteome</keyword>
<keyword evidence="4" id="KW-0378">Hydrolase</keyword>
<proteinExistence type="predicted"/>
<dbReference type="Gene3D" id="3.40.570.10">
    <property type="entry name" value="Extracellular Endonuclease, subunit A"/>
    <property type="match status" value="1"/>
</dbReference>
<dbReference type="SUPFAM" id="SSF54060">
    <property type="entry name" value="His-Me finger endonucleases"/>
    <property type="match status" value="1"/>
</dbReference>